<reference evidence="2" key="1">
    <citation type="submission" date="2016-09" db="EMBL/GenBank/DDBJ databases">
        <authorList>
            <person name="Varghese N."/>
            <person name="Submissions S."/>
        </authorList>
    </citation>
    <scope>NUCLEOTIDE SEQUENCE [LARGE SCALE GENOMIC DNA]</scope>
    <source>
        <strain evidence="2">JS23</strain>
    </source>
</reference>
<gene>
    <name evidence="1" type="ORF">SAMN05216551_12211</name>
</gene>
<dbReference type="Proteomes" id="UP000243719">
    <property type="component" value="Unassembled WGS sequence"/>
</dbReference>
<proteinExistence type="predicted"/>
<dbReference type="AlphaFoldDB" id="A0A1H2PWG9"/>
<accession>A0A1H2PWG9</accession>
<evidence type="ECO:0000313" key="2">
    <source>
        <dbReference type="Proteomes" id="UP000243719"/>
    </source>
</evidence>
<name>A0A1H2PWG9_9BURK</name>
<keyword evidence="2" id="KW-1185">Reference proteome</keyword>
<evidence type="ECO:0000313" key="1">
    <source>
        <dbReference type="EMBL" id="SDV51690.1"/>
    </source>
</evidence>
<dbReference type="EMBL" id="FNLO01000022">
    <property type="protein sequence ID" value="SDV51690.1"/>
    <property type="molecule type" value="Genomic_DNA"/>
</dbReference>
<dbReference type="Pfam" id="PF09956">
    <property type="entry name" value="Phage_cement_2"/>
    <property type="match status" value="1"/>
</dbReference>
<dbReference type="InterPro" id="IPR011231">
    <property type="entry name" value="Phage_VT1-Sakai_H0018"/>
</dbReference>
<feature type="non-terminal residue" evidence="1">
    <location>
        <position position="1"/>
    </location>
</feature>
<organism evidence="1 2">
    <name type="scientific">Chitinasiproducens palmae</name>
    <dbReference type="NCBI Taxonomy" id="1770053"/>
    <lineage>
        <taxon>Bacteria</taxon>
        <taxon>Pseudomonadati</taxon>
        <taxon>Pseudomonadota</taxon>
        <taxon>Betaproteobacteria</taxon>
        <taxon>Burkholderiales</taxon>
        <taxon>Burkholderiaceae</taxon>
        <taxon>Chitinasiproducens</taxon>
    </lineage>
</organism>
<sequence length="73" mass="7120">GDVPAGVPGEFEVVGVYDLPAANAALAQGAKAYWDATNKAVTGTAADNVLIGAVVLGKAAGVAVARVRLNGTV</sequence>
<protein>
    <submittedName>
        <fullName evidence="1">Uncharacterized conserved protein</fullName>
    </submittedName>
</protein>
<dbReference type="RefSeq" id="WP_139169807.1">
    <property type="nucleotide sequence ID" value="NZ_FNLO01000022.1"/>
</dbReference>